<reference evidence="5 6" key="1">
    <citation type="journal article" date="1999" name="Science">
        <title>Genome sequence of the radioresistant bacterium Deinococcus radiodurans R1.</title>
        <authorList>
            <person name="White O."/>
            <person name="Eisen J.A."/>
            <person name="Heidelberg J.F."/>
            <person name="Hickey E.K."/>
            <person name="Peterson J.D."/>
            <person name="Dodson R.J."/>
            <person name="Haft D.H."/>
            <person name="Gwinn M.L."/>
            <person name="Nelson W.C."/>
            <person name="Richardson D.L."/>
            <person name="Moffat K.S."/>
            <person name="Qin H."/>
            <person name="Jiang L."/>
            <person name="Pamphile W."/>
            <person name="Crosby M."/>
            <person name="Shen M."/>
            <person name="Vamathevan J.J."/>
            <person name="Lam P."/>
            <person name="McDonald L."/>
            <person name="Utterback T."/>
            <person name="Zalewski C."/>
            <person name="Makarova K.S."/>
            <person name="Aravind L."/>
            <person name="Daly M.J."/>
            <person name="Minton K.W."/>
            <person name="Fleischmann R.D."/>
            <person name="Ketchum K.A."/>
            <person name="Nelson K.E."/>
            <person name="Salzberg S."/>
            <person name="Smith H.O."/>
            <person name="Venter J.C."/>
            <person name="Fraser C.M."/>
        </authorList>
    </citation>
    <scope>NUCLEOTIDE SEQUENCE [LARGE SCALE GENOMIC DNA]</scope>
    <source>
        <strain evidence="6">ATCC 13939 / DSM 20539 / JCM 16871 / LMG 4051 / NBRC 15346 / NCIMB 9279 / R1 / VKM B-1422</strain>
    </source>
</reference>
<dbReference type="KEGG" id="dra:DR_0143"/>
<feature type="compositionally biased region" description="Polar residues" evidence="1">
    <location>
        <begin position="559"/>
        <end position="568"/>
    </location>
</feature>
<dbReference type="Proteomes" id="UP000002524">
    <property type="component" value="Chromosome 1"/>
</dbReference>
<dbReference type="OrthoDB" id="51303at2"/>
<dbReference type="PaxDb" id="243230-DR_0143"/>
<proteinExistence type="predicted"/>
<dbReference type="EMBL" id="AE000513">
    <property type="protein sequence ID" value="AAF09732.1"/>
    <property type="molecule type" value="Genomic_DNA"/>
</dbReference>
<gene>
    <name evidence="5" type="ordered locus">DR_0143</name>
</gene>
<dbReference type="PIR" id="B75556">
    <property type="entry name" value="B75556"/>
</dbReference>
<evidence type="ECO:0000259" key="2">
    <source>
        <dbReference type="Pfam" id="PF01345"/>
    </source>
</evidence>
<dbReference type="AlphaFoldDB" id="Q9RY11"/>
<dbReference type="NCBIfam" id="TIGR01451">
    <property type="entry name" value="B_ant_repeat"/>
    <property type="match status" value="1"/>
</dbReference>
<dbReference type="HOGENOM" id="CLU_456887_0_0_0"/>
<keyword evidence="6" id="KW-1185">Reference proteome</keyword>
<feature type="domain" description="DUF7933" evidence="4">
    <location>
        <begin position="127"/>
        <end position="247"/>
    </location>
</feature>
<dbReference type="Pfam" id="PF20674">
    <property type="entry name" value="SpaA_3"/>
    <property type="match status" value="1"/>
</dbReference>
<feature type="compositionally biased region" description="Polar residues" evidence="1">
    <location>
        <begin position="580"/>
        <end position="591"/>
    </location>
</feature>
<dbReference type="InterPro" id="IPR057693">
    <property type="entry name" value="DUF7933"/>
</dbReference>
<evidence type="ECO:0000313" key="6">
    <source>
        <dbReference type="Proteomes" id="UP000002524"/>
    </source>
</evidence>
<name>Q9RY11_DEIRA</name>
<evidence type="ECO:0000313" key="5">
    <source>
        <dbReference type="EMBL" id="AAF09732.1"/>
    </source>
</evidence>
<dbReference type="Pfam" id="PF01345">
    <property type="entry name" value="DUF11"/>
    <property type="match status" value="1"/>
</dbReference>
<dbReference type="eggNOG" id="COG3386">
    <property type="taxonomic scope" value="Bacteria"/>
</dbReference>
<dbReference type="InParanoid" id="Q9RY11"/>
<dbReference type="EnsemblBacteria" id="AAF09732">
    <property type="protein sequence ID" value="AAF09732"/>
    <property type="gene ID" value="DR_0143"/>
</dbReference>
<feature type="domain" description="SpaA-like prealbumin fold" evidence="3">
    <location>
        <begin position="418"/>
        <end position="516"/>
    </location>
</feature>
<dbReference type="InterPro" id="IPR047589">
    <property type="entry name" value="DUF11_rpt"/>
</dbReference>
<dbReference type="Gene3D" id="2.60.40.740">
    <property type="match status" value="1"/>
</dbReference>
<dbReference type="NCBIfam" id="TIGR04226">
    <property type="entry name" value="RrgB_K2N_iso_D2"/>
    <property type="match status" value="1"/>
</dbReference>
<dbReference type="InterPro" id="IPR026466">
    <property type="entry name" value="Fim_isopep_form_D2_dom"/>
</dbReference>
<dbReference type="PATRIC" id="fig|243230.17.peg.309"/>
<protein>
    <submittedName>
        <fullName evidence="5">Uncharacterized protein</fullName>
    </submittedName>
</protein>
<dbReference type="InterPro" id="IPR001434">
    <property type="entry name" value="OmcB-like_DUF11"/>
</dbReference>
<dbReference type="InterPro" id="IPR048834">
    <property type="entry name" value="SpaA_pre-album"/>
</dbReference>
<sequence>MIYRDIVDSLPAAPGGGQMVVSTSPNYQAVCVNSSGGIISNNSGYNSLSYESSDGSGATVPPAPTAGATQWSVPGNTIIPAGTCRFSFDVTLPRAGTYKNVIPANIRTSGGNDADGAQASITAFAGPTVTKAYSPKSILGDGKATSTLTITLNNSSPAAVSLTAPLTDNIGNGLEITGVTTSCPGTATFSGTTITYPSGATLNPGTCTITATVRSATAGSYPNTISAGALQTTVGNNAAAASDTLTVTSFTRLTITKTHASQNFTAGQTGTYTVTVSNASGAAATSGALSLSDLLPSGMSFNSVTTTAGGSFGTRPASGATGRVDWTFTPSTPLAAGQSLTFTVTVNVANTVANGATLTNYASVGGGGDPDVLPTPGATCTGEQCASDPTTVNRITQLTLRKEFPQGAAGPKGFGNYDYATITISQGSSTLTTATTSSIANPGPVATDTINITPGANYTLREVLKNDAVFSGPDSYDSRYTCTNATTGSTTVMPTNSSGMSFTLTPQAGDIITCSVGDNFTFSRSWRAKSLDEHLQDRHELLGFPPEGIHEMLSTVPHQTDRSPTMLQNGDGPGLAQPDPQAQTEHPSQCHQSEESL</sequence>
<evidence type="ECO:0000259" key="3">
    <source>
        <dbReference type="Pfam" id="PF20674"/>
    </source>
</evidence>
<feature type="region of interest" description="Disordered" evidence="1">
    <location>
        <begin position="559"/>
        <end position="597"/>
    </location>
</feature>
<evidence type="ECO:0000259" key="4">
    <source>
        <dbReference type="Pfam" id="PF25564"/>
    </source>
</evidence>
<dbReference type="Pfam" id="PF25564">
    <property type="entry name" value="DUF7933"/>
    <property type="match status" value="1"/>
</dbReference>
<accession>Q9RY11</accession>
<evidence type="ECO:0000256" key="1">
    <source>
        <dbReference type="SAM" id="MobiDB-lite"/>
    </source>
</evidence>
<dbReference type="eggNOG" id="COG1750">
    <property type="taxonomic scope" value="Bacteria"/>
</dbReference>
<dbReference type="STRING" id="243230.DR_0143"/>
<organism evidence="5 6">
    <name type="scientific">Deinococcus radiodurans (strain ATCC 13939 / DSM 20539 / JCM 16871 / CCUG 27074 / LMG 4051 / NBRC 15346 / NCIMB 9279 / VKM B-1422 / R1)</name>
    <dbReference type="NCBI Taxonomy" id="243230"/>
    <lineage>
        <taxon>Bacteria</taxon>
        <taxon>Thermotogati</taxon>
        <taxon>Deinococcota</taxon>
        <taxon>Deinococci</taxon>
        <taxon>Deinococcales</taxon>
        <taxon>Deinococcaceae</taxon>
        <taxon>Deinococcus</taxon>
    </lineage>
</organism>
<feature type="domain" description="DUF11" evidence="2">
    <location>
        <begin position="253"/>
        <end position="369"/>
    </location>
</feature>